<organism evidence="4 5">
    <name type="scientific">Lepidopterella palustris CBS 459.81</name>
    <dbReference type="NCBI Taxonomy" id="1314670"/>
    <lineage>
        <taxon>Eukaryota</taxon>
        <taxon>Fungi</taxon>
        <taxon>Dikarya</taxon>
        <taxon>Ascomycota</taxon>
        <taxon>Pezizomycotina</taxon>
        <taxon>Dothideomycetes</taxon>
        <taxon>Pleosporomycetidae</taxon>
        <taxon>Mytilinidiales</taxon>
        <taxon>Argynnaceae</taxon>
        <taxon>Lepidopterella</taxon>
    </lineage>
</organism>
<gene>
    <name evidence="4" type="ORF">K432DRAFT_290088</name>
</gene>
<dbReference type="Gene3D" id="2.40.70.10">
    <property type="entry name" value="Acid Proteases"/>
    <property type="match status" value="2"/>
</dbReference>
<dbReference type="InterPro" id="IPR021109">
    <property type="entry name" value="Peptidase_aspartic_dom_sf"/>
</dbReference>
<keyword evidence="2" id="KW-0472">Membrane</keyword>
<dbReference type="GO" id="GO:0004190">
    <property type="term" value="F:aspartic-type endopeptidase activity"/>
    <property type="evidence" value="ECO:0007669"/>
    <property type="project" value="InterPro"/>
</dbReference>
<sequence length="561" mass="60913">MGNATNTVIPAPFVFSPSQAWDGNDGSWSTFIIRVGTPEQDFRVLISTAGQETWVPVPEGCIASDPSNCGSLRGVYPFNGAQSSGFQYNQSSTWKLIGLYDLILENQLNYTGNGLYGLDNVGLELQNSGGLNLTGQVVAGIATKDFYLGIFGIGPKPSNFSNFQYPQPSFMHTLKDENKIPSLSYGYTAGASYRIPKLPGSLTLGGYDESRFKSSQVSFQFALDDSKTLSMGIQMITATNTLQGSINIMSAEILSFIDSTVPHIWLPQTVCDRFEQAFGLTYDPTTDLYLVNNTIHNQLLDLNPTVTFALGNTGDPANTVNIALPYGAFDLQATYPIYANLTNYFPIRRAANDTQYTLGRTFLQEAYIIADYERSNFSVNQAIFQSPMPQEQIIAISPLQTVSNTTPNNTTVHSGVHHDLAAGAIAGTSIGAIIFIILLVAFGILFFYRRRRGIQNVHAQAELGAGGEKPPVYAGGELMSEERHEMQSGPIYYEVGAGKTQGLHLMSDDARAQVHELVGDGGLRHEAPGVDVQRIEVPRIALTENTPVAADGSRNFPPLGI</sequence>
<evidence type="ECO:0000256" key="2">
    <source>
        <dbReference type="SAM" id="Phobius"/>
    </source>
</evidence>
<comment type="similarity">
    <text evidence="1">Belongs to the peptidase A1 family.</text>
</comment>
<dbReference type="PROSITE" id="PS51767">
    <property type="entry name" value="PEPTIDASE_A1"/>
    <property type="match status" value="1"/>
</dbReference>
<dbReference type="PRINTS" id="PR00792">
    <property type="entry name" value="PEPSIN"/>
</dbReference>
<protein>
    <submittedName>
        <fullName evidence="4">Acid protease</fullName>
    </submittedName>
</protein>
<dbReference type="PANTHER" id="PTHR47966:SF51">
    <property type="entry name" value="BETA-SITE APP-CLEAVING ENZYME, ISOFORM A-RELATED"/>
    <property type="match status" value="1"/>
</dbReference>
<name>A0A8E2JIP3_9PEZI</name>
<dbReference type="InterPro" id="IPR034164">
    <property type="entry name" value="Pepsin-like_dom"/>
</dbReference>
<dbReference type="OrthoDB" id="4074350at2759"/>
<dbReference type="GO" id="GO:0006508">
    <property type="term" value="P:proteolysis"/>
    <property type="evidence" value="ECO:0007669"/>
    <property type="project" value="UniProtKB-KW"/>
</dbReference>
<keyword evidence="5" id="KW-1185">Reference proteome</keyword>
<dbReference type="SUPFAM" id="SSF50630">
    <property type="entry name" value="Acid proteases"/>
    <property type="match status" value="1"/>
</dbReference>
<keyword evidence="4" id="KW-0378">Hydrolase</keyword>
<evidence type="ECO:0000256" key="1">
    <source>
        <dbReference type="ARBA" id="ARBA00007447"/>
    </source>
</evidence>
<feature type="transmembrane region" description="Helical" evidence="2">
    <location>
        <begin position="420"/>
        <end position="448"/>
    </location>
</feature>
<dbReference type="InterPro" id="IPR001461">
    <property type="entry name" value="Aspartic_peptidase_A1"/>
</dbReference>
<dbReference type="CDD" id="cd05471">
    <property type="entry name" value="pepsin_like"/>
    <property type="match status" value="1"/>
</dbReference>
<reference evidence="4 5" key="1">
    <citation type="journal article" date="2016" name="Nat. Commun.">
        <title>Ectomycorrhizal ecology is imprinted in the genome of the dominant symbiotic fungus Cenococcum geophilum.</title>
        <authorList>
            <consortium name="DOE Joint Genome Institute"/>
            <person name="Peter M."/>
            <person name="Kohler A."/>
            <person name="Ohm R.A."/>
            <person name="Kuo A."/>
            <person name="Krutzmann J."/>
            <person name="Morin E."/>
            <person name="Arend M."/>
            <person name="Barry K.W."/>
            <person name="Binder M."/>
            <person name="Choi C."/>
            <person name="Clum A."/>
            <person name="Copeland A."/>
            <person name="Grisel N."/>
            <person name="Haridas S."/>
            <person name="Kipfer T."/>
            <person name="LaButti K."/>
            <person name="Lindquist E."/>
            <person name="Lipzen A."/>
            <person name="Maire R."/>
            <person name="Meier B."/>
            <person name="Mihaltcheva S."/>
            <person name="Molinier V."/>
            <person name="Murat C."/>
            <person name="Poggeler S."/>
            <person name="Quandt C.A."/>
            <person name="Sperisen C."/>
            <person name="Tritt A."/>
            <person name="Tisserant E."/>
            <person name="Crous P.W."/>
            <person name="Henrissat B."/>
            <person name="Nehls U."/>
            <person name="Egli S."/>
            <person name="Spatafora J.W."/>
            <person name="Grigoriev I.V."/>
            <person name="Martin F.M."/>
        </authorList>
    </citation>
    <scope>NUCLEOTIDE SEQUENCE [LARGE SCALE GENOMIC DNA]</scope>
    <source>
        <strain evidence="4 5">CBS 459.81</strain>
    </source>
</reference>
<dbReference type="Pfam" id="PF00026">
    <property type="entry name" value="Asp"/>
    <property type="match status" value="1"/>
</dbReference>
<keyword evidence="2" id="KW-0812">Transmembrane</keyword>
<keyword evidence="4" id="KW-0645">Protease</keyword>
<evidence type="ECO:0000313" key="5">
    <source>
        <dbReference type="Proteomes" id="UP000250266"/>
    </source>
</evidence>
<evidence type="ECO:0000313" key="4">
    <source>
        <dbReference type="EMBL" id="OCK83868.1"/>
    </source>
</evidence>
<feature type="domain" description="Peptidase A1" evidence="3">
    <location>
        <begin position="29"/>
        <end position="380"/>
    </location>
</feature>
<accession>A0A8E2JIP3</accession>
<dbReference type="PANTHER" id="PTHR47966">
    <property type="entry name" value="BETA-SITE APP-CLEAVING ENZYME, ISOFORM A-RELATED"/>
    <property type="match status" value="1"/>
</dbReference>
<dbReference type="EMBL" id="KV744850">
    <property type="protein sequence ID" value="OCK83868.1"/>
    <property type="molecule type" value="Genomic_DNA"/>
</dbReference>
<keyword evidence="2" id="KW-1133">Transmembrane helix</keyword>
<dbReference type="CDD" id="cd12087">
    <property type="entry name" value="TM_EGFR-like"/>
    <property type="match status" value="1"/>
</dbReference>
<proteinExistence type="inferred from homology"/>
<evidence type="ECO:0000259" key="3">
    <source>
        <dbReference type="PROSITE" id="PS51767"/>
    </source>
</evidence>
<dbReference type="GO" id="GO:0000324">
    <property type="term" value="C:fungal-type vacuole"/>
    <property type="evidence" value="ECO:0007669"/>
    <property type="project" value="TreeGrafter"/>
</dbReference>
<dbReference type="InterPro" id="IPR033121">
    <property type="entry name" value="PEPTIDASE_A1"/>
</dbReference>
<dbReference type="AlphaFoldDB" id="A0A8E2JIP3"/>
<dbReference type="Proteomes" id="UP000250266">
    <property type="component" value="Unassembled WGS sequence"/>
</dbReference>